<dbReference type="GO" id="GO:0005886">
    <property type="term" value="C:plasma membrane"/>
    <property type="evidence" value="ECO:0007669"/>
    <property type="project" value="UniProtKB-SubCell"/>
</dbReference>
<feature type="transmembrane region" description="Helical" evidence="12">
    <location>
        <begin position="711"/>
        <end position="737"/>
    </location>
</feature>
<evidence type="ECO:0000256" key="12">
    <source>
        <dbReference type="HAMAP-Rule" id="MF_01463"/>
    </source>
</evidence>
<comment type="subunit">
    <text evidence="12">Forms a complex with SecF. Part of the essential Sec protein translocation apparatus which comprises SecA, SecYEG and auxiliary proteins SecDF. Other proteins may also be involved.</text>
</comment>
<dbReference type="GO" id="GO:0065002">
    <property type="term" value="P:intracellular protein transmembrane transport"/>
    <property type="evidence" value="ECO:0007669"/>
    <property type="project" value="UniProtKB-UniRule"/>
</dbReference>
<dbReference type="NCBIfam" id="NF009581">
    <property type="entry name" value="PRK13024.1-1"/>
    <property type="match status" value="1"/>
</dbReference>
<dbReference type="FunFam" id="1.20.1640.10:FF:000024">
    <property type="entry name" value="Multifunctional fusion protein"/>
    <property type="match status" value="1"/>
</dbReference>
<evidence type="ECO:0000313" key="18">
    <source>
        <dbReference type="Proteomes" id="UP000287756"/>
    </source>
</evidence>
<dbReference type="GO" id="GO:0015450">
    <property type="term" value="F:protein-transporting ATPase activity"/>
    <property type="evidence" value="ECO:0007669"/>
    <property type="project" value="InterPro"/>
</dbReference>
<reference evidence="17 18" key="1">
    <citation type="submission" date="2018-01" db="EMBL/GenBank/DDBJ databases">
        <title>The whole genome sequencing and assembly of Halobacillus litoralis ERB031 strain.</title>
        <authorList>
            <person name="Lee S.-J."/>
            <person name="Park M.-K."/>
            <person name="Kim J.-Y."/>
            <person name="Lee Y.-J."/>
            <person name="Yi H."/>
            <person name="Bahn Y.-S."/>
            <person name="Kim J.F."/>
            <person name="Lee D.-W."/>
        </authorList>
    </citation>
    <scope>NUCLEOTIDE SEQUENCE [LARGE SCALE GENOMIC DNA]</scope>
    <source>
        <strain evidence="17 18">ERB 031</strain>
    </source>
</reference>
<dbReference type="InterPro" id="IPR005665">
    <property type="entry name" value="SecF_bac"/>
</dbReference>
<evidence type="ECO:0000256" key="10">
    <source>
        <dbReference type="ARBA" id="ARBA00060856"/>
    </source>
</evidence>
<dbReference type="PANTHER" id="PTHR30081:SF1">
    <property type="entry name" value="PROTEIN TRANSLOCASE SUBUNIT SECD"/>
    <property type="match status" value="1"/>
</dbReference>
<accession>A0A410MHB5</accession>
<evidence type="ECO:0000256" key="2">
    <source>
        <dbReference type="ARBA" id="ARBA00022448"/>
    </source>
</evidence>
<dbReference type="OrthoDB" id="9805019at2"/>
<dbReference type="InterPro" id="IPR005791">
    <property type="entry name" value="SecD"/>
</dbReference>
<feature type="domain" description="Protein export membrane protein SecD/SecF C-terminal" evidence="14">
    <location>
        <begin position="247"/>
        <end position="411"/>
    </location>
</feature>
<protein>
    <recommendedName>
        <fullName evidence="12 13">Multifunctional fusion protein</fullName>
    </recommendedName>
    <domain>
        <recommendedName>
            <fullName evidence="12">Protein translocase subunit SecD</fullName>
        </recommendedName>
    </domain>
    <domain>
        <recommendedName>
            <fullName evidence="13">Protein-export membrane protein SecF</fullName>
        </recommendedName>
    </domain>
</protein>
<dbReference type="Gene3D" id="3.30.70.3220">
    <property type="match status" value="1"/>
</dbReference>
<evidence type="ECO:0000256" key="4">
    <source>
        <dbReference type="ARBA" id="ARBA00022692"/>
    </source>
</evidence>
<evidence type="ECO:0000259" key="16">
    <source>
        <dbReference type="Pfam" id="PF22599"/>
    </source>
</evidence>
<dbReference type="NCBIfam" id="TIGR00916">
    <property type="entry name" value="2A0604s01"/>
    <property type="match status" value="2"/>
</dbReference>
<dbReference type="InterPro" id="IPR022645">
    <property type="entry name" value="SecD/SecF_bac"/>
</dbReference>
<comment type="similarity">
    <text evidence="13">Belongs to the SecD/SecF family. SecF subfamily.</text>
</comment>
<dbReference type="Pfam" id="PF02355">
    <property type="entry name" value="SecD_SecF_C"/>
    <property type="match status" value="2"/>
</dbReference>
<keyword evidence="4 12" id="KW-0812">Transmembrane</keyword>
<sequence length="760" mass="83752">MVKRGRIVAFFIVVLLLAATIGTTITGVTKDIKLGLDLQGGFEILYDVEPLNEEQEVNDQVLEATAESLSERVNTLGISETNISIEDQGRIRVQLAGVEDQQTARELLSTTAELSLRGTDGKEYMDGSDLVEGSAQQSFNPDTNEPIVTLKVKSASEFYDVSEEIYNTPDDPSTPYPDDLLVIWLDYNENTSFAEEYGKEDPAYISAPSFRQNGPIRSNSIQISGDFTVESAKQLADILNAGSLPVNLEETYSTSVGAQFGEQAMNKTILAGFIGIAAIFIFMIAYYRFPGIIATITLSVYVYLILVVFELMNGVLTLPGIAALILGVGMAVDANIITYERIKEELKSGKTLLSAYKAGNKRSLSTILDANITTLIAATVLFIFGTSSVKGFATMLIVSILVSFITAVYGTRLFMSLWVKSRYLNKRPKWFGVKPEDIHNIEDGAEVEATFAKRKFDFVSLRKRFFAISIILVLAGVLALAVFRLNLGIDFSNGSRVSILSDGNISASQVEETLEQEFNVNPEKVIISGDNNEIAVARFDGELEKDTVGEIQSYYEEKYGNTPNISTVSPIIAKELAKNAALAVLYASIGIIIYVTIRFEIFFALTAIIALLHDAFFIIAFFSITRLEFDITIIAAILTIVGYSVNDTIVTFDRIRENLRMKKKVKSFKELAQIVNDSLMQTLARSFNTVITVIFAAAMLLFFGASSITNFSFALVIGLLAGTYSSLFIASQLWLVWRGRNIKDKPINYVKKKKTDGPQV</sequence>
<feature type="transmembrane region" description="Helical" evidence="12">
    <location>
        <begin position="631"/>
        <end position="652"/>
    </location>
</feature>
<evidence type="ECO:0000259" key="14">
    <source>
        <dbReference type="Pfam" id="PF02355"/>
    </source>
</evidence>
<dbReference type="PRINTS" id="PR01755">
    <property type="entry name" value="SECFTRNLCASE"/>
</dbReference>
<dbReference type="EMBL" id="CP026118">
    <property type="protein sequence ID" value="QAS54083.1"/>
    <property type="molecule type" value="Genomic_DNA"/>
</dbReference>
<keyword evidence="6 12" id="KW-1133">Transmembrane helix</keyword>
<name>A0A410MHB5_9BACI</name>
<feature type="transmembrane region" description="Helical" evidence="12">
    <location>
        <begin position="321"/>
        <end position="342"/>
    </location>
</feature>
<proteinExistence type="inferred from homology"/>
<dbReference type="InterPro" id="IPR022646">
    <property type="entry name" value="SecD/SecF_CS"/>
</dbReference>
<comment type="function">
    <text evidence="9 12">Part of the Sec protein translocase complex. Interacts with the SecYEG preprotein conducting channel. SecDF uses the proton motive force (PMF) to complete protein translocation after the ATP-dependent function of SecA.</text>
</comment>
<feature type="transmembrane region" description="Helical" evidence="12">
    <location>
        <begin position="396"/>
        <end position="419"/>
    </location>
</feature>
<feature type="domain" description="SecDF P1 head subdomain" evidence="16">
    <location>
        <begin position="124"/>
        <end position="246"/>
    </location>
</feature>
<dbReference type="InterPro" id="IPR054384">
    <property type="entry name" value="SecDF_P1_head"/>
</dbReference>
<dbReference type="HAMAP" id="MF_01463_B">
    <property type="entry name" value="SecD_B"/>
    <property type="match status" value="1"/>
</dbReference>
<evidence type="ECO:0000259" key="15">
    <source>
        <dbReference type="Pfam" id="PF21760"/>
    </source>
</evidence>
<keyword evidence="8 12" id="KW-0472">Membrane</keyword>
<dbReference type="InterPro" id="IPR048634">
    <property type="entry name" value="SecD_SecF_C"/>
</dbReference>
<evidence type="ECO:0000256" key="7">
    <source>
        <dbReference type="ARBA" id="ARBA00023010"/>
    </source>
</evidence>
<comment type="similarity">
    <text evidence="10">In the C-terminal section; belongs to the SecD/SecF family. SecF subfamily.</text>
</comment>
<comment type="similarity">
    <text evidence="12">Belongs to the SecD/SecF family. SecD subfamily.</text>
</comment>
<feature type="domain" description="Protein export membrane protein SecD/SecF C-terminal" evidence="14">
    <location>
        <begin position="561"/>
        <end position="738"/>
    </location>
</feature>
<keyword evidence="2 12" id="KW-0813">Transport</keyword>
<evidence type="ECO:0000256" key="9">
    <source>
        <dbReference type="ARBA" id="ARBA00059018"/>
    </source>
</evidence>
<feature type="transmembrane region" description="Helical" evidence="12">
    <location>
        <begin position="687"/>
        <end position="705"/>
    </location>
</feature>
<dbReference type="NCBIfam" id="TIGR01129">
    <property type="entry name" value="secD"/>
    <property type="match status" value="1"/>
</dbReference>
<dbReference type="RefSeq" id="WP_128526354.1">
    <property type="nucleotide sequence ID" value="NZ_CP026118.1"/>
</dbReference>
<keyword evidence="7 12" id="KW-0811">Translocation</keyword>
<dbReference type="InterPro" id="IPR048631">
    <property type="entry name" value="SecD_1st"/>
</dbReference>
<organism evidence="17 18">
    <name type="scientific">Halobacillus litoralis</name>
    <dbReference type="NCBI Taxonomy" id="45668"/>
    <lineage>
        <taxon>Bacteria</taxon>
        <taxon>Bacillati</taxon>
        <taxon>Bacillota</taxon>
        <taxon>Bacilli</taxon>
        <taxon>Bacillales</taxon>
        <taxon>Bacillaceae</taxon>
        <taxon>Halobacillus</taxon>
    </lineage>
</organism>
<dbReference type="FunFam" id="1.20.1640.10:FF:000004">
    <property type="entry name" value="Protein translocase subunit SecD"/>
    <property type="match status" value="1"/>
</dbReference>
<comment type="subunit">
    <text evidence="13">Forms a complex with SecD. Part of the essential Sec protein translocation apparatus which comprises SecA, SecYEG and auxiliary proteins SecDF. Other proteins may also be involved.</text>
</comment>
<comment type="similarity">
    <text evidence="11">In the N-terminal section; belongs to the SecD/SecF family. SecD subfamily.</text>
</comment>
<keyword evidence="5 12" id="KW-0653">Protein transport</keyword>
<feature type="transmembrane region" description="Helical" evidence="12">
    <location>
        <begin position="292"/>
        <end position="309"/>
    </location>
</feature>
<dbReference type="Pfam" id="PF21760">
    <property type="entry name" value="SecD_1st"/>
    <property type="match status" value="1"/>
</dbReference>
<evidence type="ECO:0000256" key="13">
    <source>
        <dbReference type="HAMAP-Rule" id="MF_01464"/>
    </source>
</evidence>
<dbReference type="Gene3D" id="1.20.1640.10">
    <property type="entry name" value="Multidrug efflux transporter AcrB transmembrane domain"/>
    <property type="match status" value="2"/>
</dbReference>
<evidence type="ECO:0000256" key="5">
    <source>
        <dbReference type="ARBA" id="ARBA00022927"/>
    </source>
</evidence>
<evidence type="ECO:0000256" key="1">
    <source>
        <dbReference type="ARBA" id="ARBA00004651"/>
    </source>
</evidence>
<evidence type="ECO:0000313" key="17">
    <source>
        <dbReference type="EMBL" id="QAS54083.1"/>
    </source>
</evidence>
<dbReference type="Pfam" id="PF07549">
    <property type="entry name" value="Sec_GG"/>
    <property type="match status" value="1"/>
</dbReference>
<feature type="transmembrane region" description="Helical" evidence="12">
    <location>
        <begin position="602"/>
        <end position="625"/>
    </location>
</feature>
<dbReference type="NCBIfam" id="TIGR00966">
    <property type="entry name" value="transloc_SecF"/>
    <property type="match status" value="1"/>
</dbReference>
<dbReference type="Pfam" id="PF22599">
    <property type="entry name" value="SecDF_P1_head"/>
    <property type="match status" value="1"/>
</dbReference>
<dbReference type="Proteomes" id="UP000287756">
    <property type="component" value="Chromosome"/>
</dbReference>
<feature type="domain" description="Protein translocase subunit SecDF P1" evidence="15">
    <location>
        <begin position="63"/>
        <end position="120"/>
    </location>
</feature>
<keyword evidence="3 12" id="KW-1003">Cell membrane</keyword>
<dbReference type="GO" id="GO:0043952">
    <property type="term" value="P:protein transport by the Sec complex"/>
    <property type="evidence" value="ECO:0007669"/>
    <property type="project" value="UniProtKB-UniRule"/>
</dbReference>
<dbReference type="InterPro" id="IPR022813">
    <property type="entry name" value="SecD/SecF_arch_bac"/>
</dbReference>
<dbReference type="InterPro" id="IPR055344">
    <property type="entry name" value="SecD_SecF_C_bact"/>
</dbReference>
<comment type="subcellular location">
    <subcellularLocation>
        <location evidence="1 12">Cell membrane</location>
        <topology evidence="1 12">Multi-pass membrane protein</topology>
    </subcellularLocation>
</comment>
<evidence type="ECO:0000256" key="8">
    <source>
        <dbReference type="ARBA" id="ARBA00023136"/>
    </source>
</evidence>
<feature type="transmembrane region" description="Helical" evidence="12">
    <location>
        <begin position="363"/>
        <end position="384"/>
    </location>
</feature>
<evidence type="ECO:0000256" key="11">
    <source>
        <dbReference type="ARBA" id="ARBA00061053"/>
    </source>
</evidence>
<gene>
    <name evidence="13" type="primary">secF</name>
    <name evidence="12" type="synonym">secD</name>
    <name evidence="17" type="ORF">HLI_18640</name>
</gene>
<evidence type="ECO:0000256" key="3">
    <source>
        <dbReference type="ARBA" id="ARBA00022475"/>
    </source>
</evidence>
<evidence type="ECO:0000256" key="6">
    <source>
        <dbReference type="ARBA" id="ARBA00022989"/>
    </source>
</evidence>
<feature type="transmembrane region" description="Helical" evidence="12">
    <location>
        <begin position="269"/>
        <end position="287"/>
    </location>
</feature>
<feature type="transmembrane region" description="Helical" evidence="12">
    <location>
        <begin position="576"/>
        <end position="595"/>
    </location>
</feature>
<dbReference type="GO" id="GO:0006605">
    <property type="term" value="P:protein targeting"/>
    <property type="evidence" value="ECO:0007669"/>
    <property type="project" value="UniProtKB-UniRule"/>
</dbReference>
<feature type="transmembrane region" description="Helical" evidence="12">
    <location>
        <begin position="465"/>
        <end position="485"/>
    </location>
</feature>
<comment type="caution">
    <text evidence="12">Lacks conserved residue(s) required for the propagation of feature annotation.</text>
</comment>
<dbReference type="HAMAP" id="MF_01464_B">
    <property type="entry name" value="SecF_B"/>
    <property type="match status" value="1"/>
</dbReference>
<dbReference type="PANTHER" id="PTHR30081">
    <property type="entry name" value="PROTEIN-EXPORT MEMBRANE PROTEIN SEC"/>
    <property type="match status" value="1"/>
</dbReference>
<dbReference type="AlphaFoldDB" id="A0A410MHB5"/>
<dbReference type="KEGG" id="hli:HLI_18640"/>
<dbReference type="SUPFAM" id="SSF82866">
    <property type="entry name" value="Multidrug efflux transporter AcrB transmembrane domain"/>
    <property type="match status" value="2"/>
</dbReference>